<dbReference type="InterPro" id="IPR035892">
    <property type="entry name" value="C2_domain_sf"/>
</dbReference>
<keyword evidence="1" id="KW-0479">Metal-binding</keyword>
<feature type="compositionally biased region" description="Acidic residues" evidence="3">
    <location>
        <begin position="20"/>
        <end position="41"/>
    </location>
</feature>
<evidence type="ECO:0000313" key="5">
    <source>
        <dbReference type="EMBL" id="KAA6389411.1"/>
    </source>
</evidence>
<dbReference type="SMART" id="SM00239">
    <property type="entry name" value="C2"/>
    <property type="match status" value="1"/>
</dbReference>
<feature type="region of interest" description="Disordered" evidence="3">
    <location>
        <begin position="1"/>
        <end position="58"/>
    </location>
</feature>
<feature type="compositionally biased region" description="Basic and acidic residues" evidence="3">
    <location>
        <begin position="42"/>
        <end position="52"/>
    </location>
</feature>
<keyword evidence="2" id="KW-0106">Calcium</keyword>
<feature type="domain" description="C2" evidence="4">
    <location>
        <begin position="51"/>
        <end position="183"/>
    </location>
</feature>
<protein>
    <recommendedName>
        <fullName evidence="4">C2 domain-containing protein</fullName>
    </recommendedName>
</protein>
<dbReference type="PANTHER" id="PTHR45911">
    <property type="entry name" value="C2 DOMAIN-CONTAINING PROTEIN"/>
    <property type="match status" value="1"/>
</dbReference>
<evidence type="ECO:0000256" key="3">
    <source>
        <dbReference type="SAM" id="MobiDB-lite"/>
    </source>
</evidence>
<dbReference type="InterPro" id="IPR000008">
    <property type="entry name" value="C2_dom"/>
</dbReference>
<organism evidence="5 6">
    <name type="scientific">Streblomastix strix</name>
    <dbReference type="NCBI Taxonomy" id="222440"/>
    <lineage>
        <taxon>Eukaryota</taxon>
        <taxon>Metamonada</taxon>
        <taxon>Preaxostyla</taxon>
        <taxon>Oxymonadida</taxon>
        <taxon>Streblomastigidae</taxon>
        <taxon>Streblomastix</taxon>
    </lineage>
</organism>
<dbReference type="OrthoDB" id="67700at2759"/>
<evidence type="ECO:0000259" key="4">
    <source>
        <dbReference type="PROSITE" id="PS50004"/>
    </source>
</evidence>
<reference evidence="5 6" key="1">
    <citation type="submission" date="2019-03" db="EMBL/GenBank/DDBJ databases">
        <title>Single cell metagenomics reveals metabolic interactions within the superorganism composed of flagellate Streblomastix strix and complex community of Bacteroidetes bacteria on its surface.</title>
        <authorList>
            <person name="Treitli S.C."/>
            <person name="Kolisko M."/>
            <person name="Husnik F."/>
            <person name="Keeling P."/>
            <person name="Hampl V."/>
        </authorList>
    </citation>
    <scope>NUCLEOTIDE SEQUENCE [LARGE SCALE GENOMIC DNA]</scope>
    <source>
        <strain evidence="5">ST1C</strain>
    </source>
</reference>
<name>A0A5J4W3C0_9EUKA</name>
<proteinExistence type="predicted"/>
<dbReference type="Proteomes" id="UP000324800">
    <property type="component" value="Unassembled WGS sequence"/>
</dbReference>
<dbReference type="GO" id="GO:0016020">
    <property type="term" value="C:membrane"/>
    <property type="evidence" value="ECO:0007669"/>
    <property type="project" value="TreeGrafter"/>
</dbReference>
<dbReference type="SUPFAM" id="SSF49562">
    <property type="entry name" value="C2 domain (Calcium/lipid-binding domain, CaLB)"/>
    <property type="match status" value="1"/>
</dbReference>
<sequence length="207" mass="23654">MADQDEFGYDSTENAGENAETSEQDDNLLDEGDQTEEQYFVEEERRVREYHPNETSGEVETGKIAPLIERLVITVIGVKNVAAMDFNGKSDPFIKVFFGGEEKQTKKQKDTLNAEYNEMFIFDRETSLDESEPVQSGTVIESEKEFKLELWDYDTIGDNDQIGQVVIPTEEFLNKQQKKTFIFKGVDKLYGQNVGEVDIEVLYEKSG</sequence>
<dbReference type="AlphaFoldDB" id="A0A5J4W3C0"/>
<evidence type="ECO:0000256" key="1">
    <source>
        <dbReference type="ARBA" id="ARBA00022723"/>
    </source>
</evidence>
<gene>
    <name evidence="5" type="ORF">EZS28_015063</name>
</gene>
<dbReference type="Gene3D" id="2.60.40.150">
    <property type="entry name" value="C2 domain"/>
    <property type="match status" value="1"/>
</dbReference>
<accession>A0A5J4W3C0</accession>
<dbReference type="Pfam" id="PF00168">
    <property type="entry name" value="C2"/>
    <property type="match status" value="1"/>
</dbReference>
<dbReference type="PANTHER" id="PTHR45911:SF4">
    <property type="entry name" value="MULTIPLE C2 AND TRANSMEMBRANE DOMAIN-CONTAINING PROTEIN"/>
    <property type="match status" value="1"/>
</dbReference>
<dbReference type="PROSITE" id="PS50004">
    <property type="entry name" value="C2"/>
    <property type="match status" value="1"/>
</dbReference>
<feature type="non-terminal residue" evidence="5">
    <location>
        <position position="207"/>
    </location>
</feature>
<dbReference type="GO" id="GO:0005509">
    <property type="term" value="F:calcium ion binding"/>
    <property type="evidence" value="ECO:0007669"/>
    <property type="project" value="TreeGrafter"/>
</dbReference>
<comment type="caution">
    <text evidence="5">The sequence shown here is derived from an EMBL/GenBank/DDBJ whole genome shotgun (WGS) entry which is preliminary data.</text>
</comment>
<dbReference type="CDD" id="cd00030">
    <property type="entry name" value="C2"/>
    <property type="match status" value="1"/>
</dbReference>
<evidence type="ECO:0000313" key="6">
    <source>
        <dbReference type="Proteomes" id="UP000324800"/>
    </source>
</evidence>
<evidence type="ECO:0000256" key="2">
    <source>
        <dbReference type="ARBA" id="ARBA00022837"/>
    </source>
</evidence>
<dbReference type="EMBL" id="SNRW01003599">
    <property type="protein sequence ID" value="KAA6389411.1"/>
    <property type="molecule type" value="Genomic_DNA"/>
</dbReference>